<dbReference type="Proteomes" id="UP001291623">
    <property type="component" value="Unassembled WGS sequence"/>
</dbReference>
<sequence>MAEFFLIGGGGREETSIQEHHHQETTSTHNWFLYKNHDQELPTYKGFELWQQQQQTQPPDHGEEQNYQIIRNPIINPFGFDIGPSHDHHHHGPNSRSAAKFMMMRSSINSASGGISCQDCGNQAKKDCQHMRCRTCCNSRGFQCSTHVKSTWVPAAKRRERQQQLASLHQQEDNNPKRQKDDPISGSSLVCTRNNTGKVPSNLIPPLLLLLPIVLSCRGGARKSITNSDKGTDQENLRMSHLNVMNSIEDSEDQIAYQAAVNIGGHIFKGILYDQGDHEYNYLNAAGDSSFGGDPAPHQHNLIGAAGIAVSAVENAAGCKWWMDIFSIKSIYRIEE</sequence>
<dbReference type="AlphaFoldDB" id="A0AAE1VIG0"/>
<evidence type="ECO:0000256" key="2">
    <source>
        <dbReference type="ARBA" id="ARBA00006911"/>
    </source>
</evidence>
<feature type="region of interest" description="Disordered" evidence="8">
    <location>
        <begin position="155"/>
        <end position="191"/>
    </location>
</feature>
<evidence type="ECO:0000256" key="5">
    <source>
        <dbReference type="ARBA" id="ARBA00023125"/>
    </source>
</evidence>
<gene>
    <name evidence="9" type="ORF">RND71_020447</name>
</gene>
<dbReference type="Pfam" id="PF05142">
    <property type="entry name" value="DUF702"/>
    <property type="match status" value="1"/>
</dbReference>
<keyword evidence="5" id="KW-0238">DNA-binding</keyword>
<comment type="similarity">
    <text evidence="2">Belongs to the SHI protein family.</text>
</comment>
<comment type="subcellular location">
    <subcellularLocation>
        <location evidence="1">Nucleus</location>
    </subcellularLocation>
</comment>
<reference evidence="9" key="1">
    <citation type="submission" date="2023-12" db="EMBL/GenBank/DDBJ databases">
        <title>Genome assembly of Anisodus tanguticus.</title>
        <authorList>
            <person name="Wang Y.-J."/>
        </authorList>
    </citation>
    <scope>NUCLEOTIDE SEQUENCE</scope>
    <source>
        <strain evidence="9">KB-2021</strain>
        <tissue evidence="9">Leaf</tissue>
    </source>
</reference>
<keyword evidence="4" id="KW-0862">Zinc</keyword>
<dbReference type="PANTHER" id="PTHR31604:SF42">
    <property type="entry name" value="PROTEIN SHI RELATED SEQUENCE 1-LIKE"/>
    <property type="match status" value="1"/>
</dbReference>
<organism evidence="9 10">
    <name type="scientific">Anisodus tanguticus</name>
    <dbReference type="NCBI Taxonomy" id="243964"/>
    <lineage>
        <taxon>Eukaryota</taxon>
        <taxon>Viridiplantae</taxon>
        <taxon>Streptophyta</taxon>
        <taxon>Embryophyta</taxon>
        <taxon>Tracheophyta</taxon>
        <taxon>Spermatophyta</taxon>
        <taxon>Magnoliopsida</taxon>
        <taxon>eudicotyledons</taxon>
        <taxon>Gunneridae</taxon>
        <taxon>Pentapetalae</taxon>
        <taxon>asterids</taxon>
        <taxon>lamiids</taxon>
        <taxon>Solanales</taxon>
        <taxon>Solanaceae</taxon>
        <taxon>Solanoideae</taxon>
        <taxon>Hyoscyameae</taxon>
        <taxon>Anisodus</taxon>
    </lineage>
</organism>
<dbReference type="NCBIfam" id="TIGR01623">
    <property type="entry name" value="put_zinc_LRP1"/>
    <property type="match status" value="1"/>
</dbReference>
<dbReference type="GO" id="GO:0003700">
    <property type="term" value="F:DNA-binding transcription factor activity"/>
    <property type="evidence" value="ECO:0007669"/>
    <property type="project" value="InterPro"/>
</dbReference>
<feature type="compositionally biased region" description="Basic and acidic residues" evidence="8">
    <location>
        <begin position="170"/>
        <end position="183"/>
    </location>
</feature>
<keyword evidence="3" id="KW-0479">Metal-binding</keyword>
<name>A0AAE1VIG0_9SOLA</name>
<evidence type="ECO:0000256" key="6">
    <source>
        <dbReference type="ARBA" id="ARBA00023159"/>
    </source>
</evidence>
<protein>
    <submittedName>
        <fullName evidence="9">Uncharacterized protein</fullName>
    </submittedName>
</protein>
<dbReference type="GO" id="GO:0003677">
    <property type="term" value="F:DNA binding"/>
    <property type="evidence" value="ECO:0007669"/>
    <property type="project" value="UniProtKB-KW"/>
</dbReference>
<proteinExistence type="inferred from homology"/>
<keyword evidence="10" id="KW-1185">Reference proteome</keyword>
<evidence type="ECO:0000256" key="7">
    <source>
        <dbReference type="ARBA" id="ARBA00023242"/>
    </source>
</evidence>
<dbReference type="GO" id="GO:0005634">
    <property type="term" value="C:nucleus"/>
    <property type="evidence" value="ECO:0007669"/>
    <property type="project" value="UniProtKB-SubCell"/>
</dbReference>
<keyword evidence="6" id="KW-0010">Activator</keyword>
<evidence type="ECO:0000313" key="9">
    <source>
        <dbReference type="EMBL" id="KAK4361495.1"/>
    </source>
</evidence>
<evidence type="ECO:0000256" key="4">
    <source>
        <dbReference type="ARBA" id="ARBA00022833"/>
    </source>
</evidence>
<evidence type="ECO:0000256" key="8">
    <source>
        <dbReference type="SAM" id="MobiDB-lite"/>
    </source>
</evidence>
<dbReference type="GO" id="GO:0046872">
    <property type="term" value="F:metal ion binding"/>
    <property type="evidence" value="ECO:0007669"/>
    <property type="project" value="UniProtKB-KW"/>
</dbReference>
<evidence type="ECO:0000256" key="3">
    <source>
        <dbReference type="ARBA" id="ARBA00022723"/>
    </source>
</evidence>
<accession>A0AAE1VIG0</accession>
<dbReference type="NCBIfam" id="TIGR01624">
    <property type="entry name" value="LRP1_Cterm"/>
    <property type="match status" value="1"/>
</dbReference>
<dbReference type="EMBL" id="JAVYJV010000010">
    <property type="protein sequence ID" value="KAK4361495.1"/>
    <property type="molecule type" value="Genomic_DNA"/>
</dbReference>
<dbReference type="InterPro" id="IPR006511">
    <property type="entry name" value="SHI_C"/>
</dbReference>
<keyword evidence="7" id="KW-0539">Nucleus</keyword>
<dbReference type="InterPro" id="IPR006510">
    <property type="entry name" value="Znf_LRP1"/>
</dbReference>
<dbReference type="PANTHER" id="PTHR31604">
    <property type="entry name" value="PROTEIN LATERAL ROOT PRIMORDIUM 1"/>
    <property type="match status" value="1"/>
</dbReference>
<evidence type="ECO:0000313" key="10">
    <source>
        <dbReference type="Proteomes" id="UP001291623"/>
    </source>
</evidence>
<dbReference type="GO" id="GO:0045893">
    <property type="term" value="P:positive regulation of DNA-templated transcription"/>
    <property type="evidence" value="ECO:0007669"/>
    <property type="project" value="TreeGrafter"/>
</dbReference>
<comment type="caution">
    <text evidence="9">The sequence shown here is derived from an EMBL/GenBank/DDBJ whole genome shotgun (WGS) entry which is preliminary data.</text>
</comment>
<dbReference type="InterPro" id="IPR007818">
    <property type="entry name" value="SHI"/>
</dbReference>
<evidence type="ECO:0000256" key="1">
    <source>
        <dbReference type="ARBA" id="ARBA00004123"/>
    </source>
</evidence>